<dbReference type="EMBL" id="OV696699">
    <property type="protein sequence ID" value="CAH1244950.1"/>
    <property type="molecule type" value="Genomic_DNA"/>
</dbReference>
<evidence type="ECO:0000256" key="1">
    <source>
        <dbReference type="SAM" id="Coils"/>
    </source>
</evidence>
<dbReference type="AlphaFoldDB" id="A0A8J9Z0I0"/>
<dbReference type="SUPFAM" id="SSF141086">
    <property type="entry name" value="Agglutinin HPA-like"/>
    <property type="match status" value="1"/>
</dbReference>
<feature type="coiled-coil region" evidence="1">
    <location>
        <begin position="116"/>
        <end position="196"/>
    </location>
</feature>
<sequence>MLESFADTNSSLNRLEVEVNLLNCPSHSVTMETQAYILVLIFLCGAVPQAFGGTLRDGAQPDAEDSSSSHRTGTGCAEPGGVCPGEAGSENGNNQDEPSGLLTAASSLNAIIDQIFLQLKTEMAARDRRLQQLQDEMKQIQSETTADSQMTQTEIQQLQTEMAARDERIQQQQDDIRQLQAERAATDQRIQALEQRNYIDRCESGVLSTPSNVLDSGTGTRYRDMTATFSKPFRTTPVVTIGFRVLDISHSKNTRVTSDPVWKPPLEEKCVTYSPVVSYGNDDSLKAELTQLKIAVEQLSQTRANGADGKST</sequence>
<feature type="region of interest" description="Disordered" evidence="2">
    <location>
        <begin position="57"/>
        <end position="101"/>
    </location>
</feature>
<protein>
    <submittedName>
        <fullName evidence="3">Hypp7404 protein</fullName>
    </submittedName>
</protein>
<dbReference type="InterPro" id="IPR037221">
    <property type="entry name" value="H-type_lectin_dom_sf"/>
</dbReference>
<gene>
    <name evidence="3" type="primary">Hypp7404</name>
    <name evidence="3" type="ORF">BLAG_LOCUS7448</name>
</gene>
<evidence type="ECO:0000256" key="2">
    <source>
        <dbReference type="SAM" id="MobiDB-lite"/>
    </source>
</evidence>
<keyword evidence="1" id="KW-0175">Coiled coil</keyword>
<evidence type="ECO:0000313" key="4">
    <source>
        <dbReference type="Proteomes" id="UP000838412"/>
    </source>
</evidence>
<evidence type="ECO:0000313" key="3">
    <source>
        <dbReference type="EMBL" id="CAH1244950.1"/>
    </source>
</evidence>
<name>A0A8J9Z0I0_BRALA</name>
<dbReference type="Gene3D" id="2.60.40.2080">
    <property type="match status" value="1"/>
</dbReference>
<proteinExistence type="predicted"/>
<accession>A0A8J9Z0I0</accession>
<keyword evidence="4" id="KW-1185">Reference proteome</keyword>
<organism evidence="3 4">
    <name type="scientific">Branchiostoma lanceolatum</name>
    <name type="common">Common lancelet</name>
    <name type="synonym">Amphioxus lanceolatum</name>
    <dbReference type="NCBI Taxonomy" id="7740"/>
    <lineage>
        <taxon>Eukaryota</taxon>
        <taxon>Metazoa</taxon>
        <taxon>Chordata</taxon>
        <taxon>Cephalochordata</taxon>
        <taxon>Leptocardii</taxon>
        <taxon>Amphioxiformes</taxon>
        <taxon>Branchiostomatidae</taxon>
        <taxon>Branchiostoma</taxon>
    </lineage>
</organism>
<dbReference type="Proteomes" id="UP000838412">
    <property type="component" value="Chromosome 14"/>
</dbReference>
<reference evidence="3" key="1">
    <citation type="submission" date="2022-01" db="EMBL/GenBank/DDBJ databases">
        <authorList>
            <person name="Braso-Vives M."/>
        </authorList>
    </citation>
    <scope>NUCLEOTIDE SEQUENCE</scope>
</reference>
<dbReference type="OrthoDB" id="10494905at2759"/>